<dbReference type="EMBL" id="AHCD03000043">
    <property type="protein sequence ID" value="KAF7783743.1"/>
    <property type="molecule type" value="Genomic_DNA"/>
</dbReference>
<keyword evidence="1" id="KW-1133">Transmembrane helix</keyword>
<protein>
    <recommendedName>
        <fullName evidence="4">CHASE2 domain-containing protein</fullName>
    </recommendedName>
</protein>
<evidence type="ECO:0000313" key="2">
    <source>
        <dbReference type="EMBL" id="KAF7783743.1"/>
    </source>
</evidence>
<comment type="caution">
    <text evidence="2">The sequence shown here is derived from an EMBL/GenBank/DDBJ whole genome shotgun (WGS) entry which is preliminary data.</text>
</comment>
<sequence>MSLKQQVFMIKRQKPFWSILLLFLVVLVIAVHGSFARLNAYVYSQFNQLFEQQSSEVVVIESAHLQQQQSDLISQLLKQDVAAIVVLSDVASKQSMSFANVYFPFADPRYCLPAVQPWLGYNMVLSAPSGQCQNVWESLYGPQHLNTGKLINFALSLSALPKFSSTRLLEGDVLPSQLEGKVVLIAQQQLGFSVPLRAPKLRGVSNPVYLHAYVADSLAKAQLVTRLAQWQSIALQLSLLALLLIIYQKNTLTLSIIIAISLSVVGLLSSYVVMYSLHYLLPIGQLLVINVMTMLWVFFSRKWLEENELMELIANVHQRMMGRYLPRSFSTESTPWDAIITLVNQQLALNRSIFLARLEGDHRLEEIRAINCHIEDIVEQRRDYQRPPYSDAIKAFGAVQTGRPFFSGLQELERQFVVPLMYAGDVRGFWAMTVIPNEQFDEKAFVKNVNRFASQIGELLFHYRMLQNQQRASLSPLTRALTLTLEKPLSQKVKSAIGEMEQKLSTLEQVFNQIRTAAVLFNLFGQVVQTNQPLEQLAKRHHLALFEMTALDLLDKITPMSKEKLKGKLRYLTLQQGELFLPATLGNDTYILNIRSLSANQVSSTIGEPFSVAGILFEFIDITTLLQQLEDPHALLNQLTSATPDSGEDTNEEHML</sequence>
<evidence type="ECO:0000313" key="3">
    <source>
        <dbReference type="Proteomes" id="UP000016480"/>
    </source>
</evidence>
<organism evidence="2 3">
    <name type="scientific">Pseudoalteromonas rubra</name>
    <dbReference type="NCBI Taxonomy" id="43658"/>
    <lineage>
        <taxon>Bacteria</taxon>
        <taxon>Pseudomonadati</taxon>
        <taxon>Pseudomonadota</taxon>
        <taxon>Gammaproteobacteria</taxon>
        <taxon>Alteromonadales</taxon>
        <taxon>Pseudoalteromonadaceae</taxon>
        <taxon>Pseudoalteromonas</taxon>
    </lineage>
</organism>
<feature type="transmembrane region" description="Helical" evidence="1">
    <location>
        <begin position="279"/>
        <end position="299"/>
    </location>
</feature>
<accession>A0A8T0C4Y8</accession>
<dbReference type="Proteomes" id="UP000016480">
    <property type="component" value="Unassembled WGS sequence"/>
</dbReference>
<proteinExistence type="predicted"/>
<dbReference type="AlphaFoldDB" id="A0A8T0C4Y8"/>
<feature type="transmembrane region" description="Helical" evidence="1">
    <location>
        <begin position="227"/>
        <end position="247"/>
    </location>
</feature>
<keyword evidence="1" id="KW-0812">Transmembrane</keyword>
<reference evidence="2 3" key="1">
    <citation type="journal article" date="2012" name="J. Bacteriol.">
        <title>Genome sequence of the cycloprodigiosin-producing bacterial strain Pseudoalteromonas rubra ATCC 29570(T).</title>
        <authorList>
            <person name="Xie B.B."/>
            <person name="Shu Y.L."/>
            <person name="Qin Q.L."/>
            <person name="Rong J.C."/>
            <person name="Zhang X.Y."/>
            <person name="Chen X.L."/>
            <person name="Zhou B.C."/>
            <person name="Zhang Y.Z."/>
        </authorList>
    </citation>
    <scope>NUCLEOTIDE SEQUENCE [LARGE SCALE GENOMIC DNA]</scope>
    <source>
        <strain evidence="2 3">DSM 6842</strain>
    </source>
</reference>
<feature type="transmembrane region" description="Helical" evidence="1">
    <location>
        <begin position="254"/>
        <end position="273"/>
    </location>
</feature>
<gene>
    <name evidence="2" type="ORF">PRUB_a3590</name>
</gene>
<evidence type="ECO:0000256" key="1">
    <source>
        <dbReference type="SAM" id="Phobius"/>
    </source>
</evidence>
<keyword evidence="1" id="KW-0472">Membrane</keyword>
<evidence type="ECO:0008006" key="4">
    <source>
        <dbReference type="Google" id="ProtNLM"/>
    </source>
</evidence>
<name>A0A8T0C4Y8_9GAMM</name>